<feature type="transmembrane region" description="Helical" evidence="1">
    <location>
        <begin position="337"/>
        <end position="354"/>
    </location>
</feature>
<dbReference type="GO" id="GO:0016746">
    <property type="term" value="F:acyltransferase activity"/>
    <property type="evidence" value="ECO:0007669"/>
    <property type="project" value="UniProtKB-KW"/>
</dbReference>
<evidence type="ECO:0000313" key="4">
    <source>
        <dbReference type="Proteomes" id="UP000597617"/>
    </source>
</evidence>
<dbReference type="RefSeq" id="WP_196283087.1">
    <property type="nucleotide sequence ID" value="NZ_JADQDQ010000007.1"/>
</dbReference>
<keyword evidence="1" id="KW-1133">Transmembrane helix</keyword>
<name>A0ABS0IK30_9BACT</name>
<feature type="domain" description="Acyltransferase 3" evidence="2">
    <location>
        <begin position="312"/>
        <end position="422"/>
    </location>
</feature>
<feature type="transmembrane region" description="Helical" evidence="1">
    <location>
        <begin position="35"/>
        <end position="52"/>
    </location>
</feature>
<evidence type="ECO:0000256" key="1">
    <source>
        <dbReference type="SAM" id="Phobius"/>
    </source>
</evidence>
<feature type="transmembrane region" description="Helical" evidence="1">
    <location>
        <begin position="204"/>
        <end position="225"/>
    </location>
</feature>
<feature type="transmembrane region" description="Helical" evidence="1">
    <location>
        <begin position="404"/>
        <end position="422"/>
    </location>
</feature>
<organism evidence="3 4">
    <name type="scientific">Hymenobacter jeongseonensis</name>
    <dbReference type="NCBI Taxonomy" id="2791027"/>
    <lineage>
        <taxon>Bacteria</taxon>
        <taxon>Pseudomonadati</taxon>
        <taxon>Bacteroidota</taxon>
        <taxon>Cytophagia</taxon>
        <taxon>Cytophagales</taxon>
        <taxon>Hymenobacteraceae</taxon>
        <taxon>Hymenobacter</taxon>
    </lineage>
</organism>
<gene>
    <name evidence="3" type="ORF">I2I05_14975</name>
</gene>
<feature type="transmembrane region" description="Helical" evidence="1">
    <location>
        <begin position="275"/>
        <end position="298"/>
    </location>
</feature>
<feature type="transmembrane region" description="Helical" evidence="1">
    <location>
        <begin position="137"/>
        <end position="156"/>
    </location>
</feature>
<feature type="transmembrane region" description="Helical" evidence="1">
    <location>
        <begin position="72"/>
        <end position="91"/>
    </location>
</feature>
<keyword evidence="4" id="KW-1185">Reference proteome</keyword>
<feature type="transmembrane region" description="Helical" evidence="1">
    <location>
        <begin position="366"/>
        <end position="392"/>
    </location>
</feature>
<dbReference type="PANTHER" id="PTHR23028">
    <property type="entry name" value="ACETYLTRANSFERASE"/>
    <property type="match status" value="1"/>
</dbReference>
<keyword evidence="3" id="KW-0012">Acyltransferase</keyword>
<evidence type="ECO:0000313" key="3">
    <source>
        <dbReference type="EMBL" id="MBF9238706.1"/>
    </source>
</evidence>
<evidence type="ECO:0000259" key="2">
    <source>
        <dbReference type="Pfam" id="PF01757"/>
    </source>
</evidence>
<keyword evidence="3" id="KW-0808">Transferase</keyword>
<proteinExistence type="predicted"/>
<feature type="transmembrane region" description="Helical" evidence="1">
    <location>
        <begin position="168"/>
        <end position="198"/>
    </location>
</feature>
<feature type="transmembrane region" description="Helical" evidence="1">
    <location>
        <begin position="237"/>
        <end position="255"/>
    </location>
</feature>
<reference evidence="3 4" key="1">
    <citation type="submission" date="2020-11" db="EMBL/GenBank/DDBJ databases">
        <authorList>
            <person name="Kim M.K."/>
        </authorList>
    </citation>
    <scope>NUCLEOTIDE SEQUENCE [LARGE SCALE GENOMIC DNA]</scope>
    <source>
        <strain evidence="3 4">BT683</strain>
    </source>
</reference>
<dbReference type="InterPro" id="IPR002656">
    <property type="entry name" value="Acyl_transf_3_dom"/>
</dbReference>
<dbReference type="PANTHER" id="PTHR23028:SF134">
    <property type="entry name" value="PUTATIVE (AFU_ORTHOLOGUE AFUA_4G08520)-RELATED"/>
    <property type="match status" value="1"/>
</dbReference>
<protein>
    <submittedName>
        <fullName evidence="3">Acyltransferase</fullName>
    </submittedName>
</protein>
<dbReference type="InterPro" id="IPR050879">
    <property type="entry name" value="Acyltransferase_3"/>
</dbReference>
<accession>A0ABS0IK30</accession>
<keyword evidence="1" id="KW-0472">Membrane</keyword>
<feature type="domain" description="Acyltransferase 3" evidence="2">
    <location>
        <begin position="32"/>
        <end position="298"/>
    </location>
</feature>
<feature type="transmembrane region" description="Helical" evidence="1">
    <location>
        <begin position="112"/>
        <end position="131"/>
    </location>
</feature>
<dbReference type="Proteomes" id="UP000597617">
    <property type="component" value="Unassembled WGS sequence"/>
</dbReference>
<dbReference type="Pfam" id="PF01757">
    <property type="entry name" value="Acyl_transf_3"/>
    <property type="match status" value="2"/>
</dbReference>
<comment type="caution">
    <text evidence="3">The sequence shown here is derived from an EMBL/GenBank/DDBJ whole genome shotgun (WGS) entry which is preliminary data.</text>
</comment>
<sequence>MINKNWMSRPVPHAVSVQPQQAGEYPRKFELNLEALRGGAALIVVIRHAILLSPSLMKGYEIPGPWKYVPPGHLSVLIFFMLSGYVIGLTNKTPINSWESCGEYLKRRFIRLYPIYLLSIILTLAVAFLLLNKVYSWSLIIQHLTFLQVTLGVVIKENNPLWSLNYEVVYYVIFIVISSFSIRPALIIAISLLVVVIATVMPQWLHPMLASYGYGLIYWVIGLWLAKCHTSNTTTKFPQLVSFMLLFLSFEQMNYMQRVFQMLGLDISLKQVDNYHQQIVQFSDLSYLLFCMVGIMLFTDKKIRVYRGLKFVIYFMPIVYLAVRLNKGDLMSLIENTGVGFTILFYLLSLLFLLKAEALDKLSRKVIAWLIPLGSISYGIYVVHYPIIFIIGSFSYFSGSAFEFSTRMIIYLATTLSVGYLLEKKMQPFFRNMIIR</sequence>
<keyword evidence="1" id="KW-0812">Transmembrane</keyword>
<dbReference type="EMBL" id="JADQDQ010000007">
    <property type="protein sequence ID" value="MBF9238706.1"/>
    <property type="molecule type" value="Genomic_DNA"/>
</dbReference>
<feature type="transmembrane region" description="Helical" evidence="1">
    <location>
        <begin position="305"/>
        <end position="325"/>
    </location>
</feature>